<gene>
    <name evidence="1" type="ORF">MSAN_00470500</name>
</gene>
<dbReference type="Proteomes" id="UP000623467">
    <property type="component" value="Unassembled WGS sequence"/>
</dbReference>
<accession>A0A8H7DJP1</accession>
<keyword evidence="2" id="KW-1185">Reference proteome</keyword>
<protein>
    <submittedName>
        <fullName evidence="1">Uncharacterized protein</fullName>
    </submittedName>
</protein>
<dbReference type="AlphaFoldDB" id="A0A8H7DJP1"/>
<dbReference type="EMBL" id="JACAZH010000002">
    <property type="protein sequence ID" value="KAF7375807.1"/>
    <property type="molecule type" value="Genomic_DNA"/>
</dbReference>
<evidence type="ECO:0000313" key="1">
    <source>
        <dbReference type="EMBL" id="KAF7375807.1"/>
    </source>
</evidence>
<comment type="caution">
    <text evidence="1">The sequence shown here is derived from an EMBL/GenBank/DDBJ whole genome shotgun (WGS) entry which is preliminary data.</text>
</comment>
<reference evidence="1" key="1">
    <citation type="submission" date="2020-05" db="EMBL/GenBank/DDBJ databases">
        <title>Mycena genomes resolve the evolution of fungal bioluminescence.</title>
        <authorList>
            <person name="Tsai I.J."/>
        </authorList>
    </citation>
    <scope>NUCLEOTIDE SEQUENCE</scope>
    <source>
        <strain evidence="1">160909Yilan</strain>
    </source>
</reference>
<sequence length="358" mass="39122">MHGPASRARYLADLHALVLHFTAVPSYDLHCILAHAPFLGAAEASLQLLLNIDATRPSNGSRTRLDTATNDAHLMFALATTLGPEPAYLAEPTPKSGVFLLAPKRKRDSCEMERDEEGPALKQPPPTCLSPAYLRLRLLLATPTPIPASSLTAVSACTHAAPSPSPPPLNSNSVLALPSRSQNVYASPSTSSHYRGGTIPPSLGSLAQIYFHDKHNRRRRDRIHIARLYNSPLFVRPLVATLFPPTPLRVQTPTPLYSILRSCCALTTSTSHHRSPESRFCHLPFTLICLASQPPELRSNVNRPQHPVSKSLILLKILDSGQASKLSPNQITPRNPDLLELNVHSPYTLTYFVVDSNP</sequence>
<proteinExistence type="predicted"/>
<organism evidence="1 2">
    <name type="scientific">Mycena sanguinolenta</name>
    <dbReference type="NCBI Taxonomy" id="230812"/>
    <lineage>
        <taxon>Eukaryota</taxon>
        <taxon>Fungi</taxon>
        <taxon>Dikarya</taxon>
        <taxon>Basidiomycota</taxon>
        <taxon>Agaricomycotina</taxon>
        <taxon>Agaricomycetes</taxon>
        <taxon>Agaricomycetidae</taxon>
        <taxon>Agaricales</taxon>
        <taxon>Marasmiineae</taxon>
        <taxon>Mycenaceae</taxon>
        <taxon>Mycena</taxon>
    </lineage>
</organism>
<dbReference type="OrthoDB" id="10666754at2759"/>
<name>A0A8H7DJP1_9AGAR</name>
<evidence type="ECO:0000313" key="2">
    <source>
        <dbReference type="Proteomes" id="UP000623467"/>
    </source>
</evidence>